<dbReference type="STRING" id="154621.RV11_GL001977"/>
<gene>
    <name evidence="1" type="ORF">UC3_02779</name>
</gene>
<dbReference type="EMBL" id="AJAT01000017">
    <property type="protein sequence ID" value="EOL42427.1"/>
    <property type="molecule type" value="Genomic_DNA"/>
</dbReference>
<organism evidence="1 2">
    <name type="scientific">Enterococcus phoeniculicola ATCC BAA-412</name>
    <dbReference type="NCBI Taxonomy" id="1158610"/>
    <lineage>
        <taxon>Bacteria</taxon>
        <taxon>Bacillati</taxon>
        <taxon>Bacillota</taxon>
        <taxon>Bacilli</taxon>
        <taxon>Lactobacillales</taxon>
        <taxon>Enterococcaceae</taxon>
        <taxon>Enterococcus</taxon>
    </lineage>
</organism>
<evidence type="ECO:0008006" key="3">
    <source>
        <dbReference type="Google" id="ProtNLM"/>
    </source>
</evidence>
<dbReference type="eggNOG" id="ENOG5032UKK">
    <property type="taxonomic scope" value="Bacteria"/>
</dbReference>
<proteinExistence type="predicted"/>
<comment type="caution">
    <text evidence="1">The sequence shown here is derived from an EMBL/GenBank/DDBJ whole genome shotgun (WGS) entry which is preliminary data.</text>
</comment>
<dbReference type="RefSeq" id="WP_010769414.1">
    <property type="nucleotide sequence ID" value="NZ_ASWE01000001.1"/>
</dbReference>
<keyword evidence="2" id="KW-1185">Reference proteome</keyword>
<dbReference type="InterPro" id="IPR038765">
    <property type="entry name" value="Papain-like_cys_pep_sf"/>
</dbReference>
<evidence type="ECO:0000313" key="2">
    <source>
        <dbReference type="Proteomes" id="UP000013785"/>
    </source>
</evidence>
<dbReference type="SUPFAM" id="SSF54001">
    <property type="entry name" value="Cysteine proteinases"/>
    <property type="match status" value="1"/>
</dbReference>
<evidence type="ECO:0000313" key="1">
    <source>
        <dbReference type="EMBL" id="EOL42427.1"/>
    </source>
</evidence>
<protein>
    <recommendedName>
        <fullName evidence="3">Peptidase C39-like domain-containing protein</fullName>
    </recommendedName>
</protein>
<reference evidence="1 2" key="1">
    <citation type="submission" date="2013-02" db="EMBL/GenBank/DDBJ databases">
        <title>The Genome Sequence of Enterococcus phoeniculicola BAA-412.</title>
        <authorList>
            <consortium name="The Broad Institute Genome Sequencing Platform"/>
            <consortium name="The Broad Institute Genome Sequencing Center for Infectious Disease"/>
            <person name="Earl A.M."/>
            <person name="Gilmore M.S."/>
            <person name="Lebreton F."/>
            <person name="Walker B."/>
            <person name="Young S.K."/>
            <person name="Zeng Q."/>
            <person name="Gargeya S."/>
            <person name="Fitzgerald M."/>
            <person name="Haas B."/>
            <person name="Abouelleil A."/>
            <person name="Alvarado L."/>
            <person name="Arachchi H.M."/>
            <person name="Berlin A.M."/>
            <person name="Chapman S.B."/>
            <person name="Dewar J."/>
            <person name="Goldberg J."/>
            <person name="Griggs A."/>
            <person name="Gujja S."/>
            <person name="Hansen M."/>
            <person name="Howarth C."/>
            <person name="Imamovic A."/>
            <person name="Larimer J."/>
            <person name="McCowan C."/>
            <person name="Murphy C."/>
            <person name="Neiman D."/>
            <person name="Pearson M."/>
            <person name="Priest M."/>
            <person name="Roberts A."/>
            <person name="Saif S."/>
            <person name="Shea T."/>
            <person name="Sisk P."/>
            <person name="Sykes S."/>
            <person name="Wortman J."/>
            <person name="Nusbaum C."/>
            <person name="Birren B."/>
        </authorList>
    </citation>
    <scope>NUCLEOTIDE SEQUENCE [LARGE SCALE GENOMIC DNA]</scope>
    <source>
        <strain evidence="1 2">ATCC BAA-412</strain>
    </source>
</reference>
<sequence length="303" mass="35236">MRRVQSIPTYFLTIEGEQQAVKKIVYLSDFYCQINALAIVFLNDSYAIFGVPSGQLIEYCLSENSFPYSDNQENYYGGPLNYFQKCEADFQHLVTKELISLQTVENEMTNQKSQSKTQTHHSENKRYDEWVGIPENRFFAYRNWRTPSGYLCGTYASTVLLAYYQDYLDEAIIPSRLREKNENRYEDLAGYLRRFIQPHGLPTIPFQVGFGLSRYFDHFKLNYRARTTVIGSWNRAIKRIQQGKPVAVGILKILGSTYGNHWVTAYAYLEKSDGTRYYKIHDNWGNYNKVIHASWGNGTVSLP</sequence>
<name>R3W478_9ENTE</name>
<dbReference type="AlphaFoldDB" id="R3W478"/>
<accession>R3W478</accession>
<dbReference type="PATRIC" id="fig|1158610.3.peg.2762"/>
<dbReference type="Proteomes" id="UP000013785">
    <property type="component" value="Unassembled WGS sequence"/>
</dbReference>
<dbReference type="HOGENOM" id="CLU_979134_0_0_9"/>